<reference evidence="1" key="1">
    <citation type="submission" date="2021-01" db="EMBL/GenBank/DDBJ databases">
        <authorList>
            <person name="Corre E."/>
            <person name="Pelletier E."/>
            <person name="Niang G."/>
            <person name="Scheremetjew M."/>
            <person name="Finn R."/>
            <person name="Kale V."/>
            <person name="Holt S."/>
            <person name="Cochrane G."/>
            <person name="Meng A."/>
            <person name="Brown T."/>
            <person name="Cohen L."/>
        </authorList>
    </citation>
    <scope>NUCLEOTIDE SEQUENCE</scope>
    <source>
        <strain evidence="1">CCMP1381</strain>
    </source>
</reference>
<proteinExistence type="predicted"/>
<evidence type="ECO:0000313" key="1">
    <source>
        <dbReference type="EMBL" id="CAD9445255.1"/>
    </source>
</evidence>
<organism evidence="1">
    <name type="scientific">Octactis speculum</name>
    <dbReference type="NCBI Taxonomy" id="3111310"/>
    <lineage>
        <taxon>Eukaryota</taxon>
        <taxon>Sar</taxon>
        <taxon>Stramenopiles</taxon>
        <taxon>Ochrophyta</taxon>
        <taxon>Dictyochophyceae</taxon>
        <taxon>Dictyochales</taxon>
        <taxon>Dictyochaceae</taxon>
        <taxon>Octactis</taxon>
    </lineage>
</organism>
<name>A0A7S2D6F2_9STRA</name>
<gene>
    <name evidence="1" type="ORF">DSPE1174_LOCUS19534</name>
</gene>
<accession>A0A7S2D6F2</accession>
<sequence>MASAILLEPSAYKPIWARHRHRPASSSSSSSPWYDAATDSPAGAMTMPAAITRSFECGFRSTSLSFFFEYMSKLVDEYQPVLSPDTPTARGSAHFLFAETERIMYFE</sequence>
<dbReference type="EMBL" id="HBGS01037636">
    <property type="protein sequence ID" value="CAD9445255.1"/>
    <property type="molecule type" value="Transcribed_RNA"/>
</dbReference>
<dbReference type="AlphaFoldDB" id="A0A7S2D6F2"/>
<protein>
    <submittedName>
        <fullName evidence="1">Uncharacterized protein</fullName>
    </submittedName>
</protein>